<evidence type="ECO:0000313" key="3">
    <source>
        <dbReference type="Proteomes" id="UP000284416"/>
    </source>
</evidence>
<dbReference type="RefSeq" id="WP_118921681.1">
    <property type="nucleotide sequence ID" value="NZ_QWEG01000009.1"/>
</dbReference>
<dbReference type="InterPro" id="IPR016181">
    <property type="entry name" value="Acyl_CoA_acyltransferase"/>
</dbReference>
<evidence type="ECO:0000313" key="2">
    <source>
        <dbReference type="EMBL" id="RHW38027.1"/>
    </source>
</evidence>
<reference evidence="2 3" key="1">
    <citation type="journal article" date="2017" name="Int. J. Syst. Evol. Microbiol.">
        <title>Bacillus notoginsengisoli sp. nov., a novel bacterium isolated from the rhizosphere of Panax notoginseng.</title>
        <authorList>
            <person name="Zhang M.Y."/>
            <person name="Cheng J."/>
            <person name="Cai Y."/>
            <person name="Zhang T.Y."/>
            <person name="Wu Y.Y."/>
            <person name="Manikprabhu D."/>
            <person name="Li W.J."/>
            <person name="Zhang Y.X."/>
        </authorList>
    </citation>
    <scope>NUCLEOTIDE SEQUENCE [LARGE SCALE GENOMIC DNA]</scope>
    <source>
        <strain evidence="2 3">JCM 30743</strain>
    </source>
</reference>
<comment type="caution">
    <text evidence="2">The sequence shown here is derived from an EMBL/GenBank/DDBJ whole genome shotgun (WGS) entry which is preliminary data.</text>
</comment>
<accession>A0A417YRV4</accession>
<dbReference type="Pfam" id="PF00583">
    <property type="entry name" value="Acetyltransf_1"/>
    <property type="match status" value="1"/>
</dbReference>
<dbReference type="SUPFAM" id="SSF55729">
    <property type="entry name" value="Acyl-CoA N-acyltransferases (Nat)"/>
    <property type="match status" value="1"/>
</dbReference>
<dbReference type="AlphaFoldDB" id="A0A417YRV4"/>
<organism evidence="2 3">
    <name type="scientific">Neobacillus notoginsengisoli</name>
    <dbReference type="NCBI Taxonomy" id="1578198"/>
    <lineage>
        <taxon>Bacteria</taxon>
        <taxon>Bacillati</taxon>
        <taxon>Bacillota</taxon>
        <taxon>Bacilli</taxon>
        <taxon>Bacillales</taxon>
        <taxon>Bacillaceae</taxon>
        <taxon>Neobacillus</taxon>
    </lineage>
</organism>
<feature type="domain" description="N-acetyltransferase" evidence="1">
    <location>
        <begin position="5"/>
        <end position="158"/>
    </location>
</feature>
<keyword evidence="2" id="KW-0808">Transferase</keyword>
<dbReference type="EMBL" id="QWEG01000009">
    <property type="protein sequence ID" value="RHW38027.1"/>
    <property type="molecule type" value="Genomic_DNA"/>
</dbReference>
<dbReference type="InterPro" id="IPR000182">
    <property type="entry name" value="GNAT_dom"/>
</dbReference>
<sequence>MLTLIKVDKNQEETLHHLMQFYFYDFSVFKPEIRLETDGTYKRFQLDEYWADEHHHPFFIQLEDELIGFALVTAGLGQSSNSIEEFHIIRKYTGHGYGKIAAQQLFAMFQGKWRITQIQANEPAKAFWRKTIRSYTGGDYTEHTDDHGRTIQEFTTVEVSS</sequence>
<proteinExistence type="predicted"/>
<gene>
    <name evidence="2" type="ORF">D1B31_14690</name>
</gene>
<dbReference type="OrthoDB" id="8479334at2"/>
<protein>
    <submittedName>
        <fullName evidence="2">GNAT family N-acetyltransferase</fullName>
    </submittedName>
</protein>
<dbReference type="GO" id="GO:0016747">
    <property type="term" value="F:acyltransferase activity, transferring groups other than amino-acyl groups"/>
    <property type="evidence" value="ECO:0007669"/>
    <property type="project" value="InterPro"/>
</dbReference>
<dbReference type="Proteomes" id="UP000284416">
    <property type="component" value="Unassembled WGS sequence"/>
</dbReference>
<dbReference type="PROSITE" id="PS51186">
    <property type="entry name" value="GNAT"/>
    <property type="match status" value="1"/>
</dbReference>
<keyword evidence="3" id="KW-1185">Reference proteome</keyword>
<name>A0A417YRV4_9BACI</name>
<dbReference type="Gene3D" id="3.40.630.30">
    <property type="match status" value="1"/>
</dbReference>
<evidence type="ECO:0000259" key="1">
    <source>
        <dbReference type="PROSITE" id="PS51186"/>
    </source>
</evidence>